<feature type="signal peptide" evidence="2">
    <location>
        <begin position="1"/>
        <end position="20"/>
    </location>
</feature>
<accession>A0ABV4I3G1</accession>
<evidence type="ECO:0000313" key="5">
    <source>
        <dbReference type="Proteomes" id="UP001566476"/>
    </source>
</evidence>
<dbReference type="PANTHER" id="PTHR30535">
    <property type="entry name" value="VITAMIN B12-BINDING PROTEIN"/>
    <property type="match status" value="1"/>
</dbReference>
<dbReference type="Proteomes" id="UP001566476">
    <property type="component" value="Unassembled WGS sequence"/>
</dbReference>
<comment type="caution">
    <text evidence="4">The sequence shown here is derived from an EMBL/GenBank/DDBJ whole genome shotgun (WGS) entry which is preliminary data.</text>
</comment>
<feature type="chain" id="PRO_5045886782" evidence="2">
    <location>
        <begin position="21"/>
        <end position="317"/>
    </location>
</feature>
<dbReference type="PROSITE" id="PS50983">
    <property type="entry name" value="FE_B12_PBP"/>
    <property type="match status" value="1"/>
</dbReference>
<gene>
    <name evidence="4" type="ORF">AB2L28_13230</name>
</gene>
<sequence length="317" mass="33417">MRRLLPLIATVALASTCATACGGAGAPAVTGFTVTNCGAQVSFDRTPERIVLLHSASVPFLQRLGALDRVVARAGQYPQEYYDEATRTALAGIPVLSDRLDSSGHLQISREVVLAQRPDLVLGTADNLDRATLAASGVPVLEEPALCGAAGSEVRFDDVAEQMEFYGRVVDREAEAAVAARELTERFERLRREPSGRTAAVLYPTVGGGVTYAYGTASTAHPQLEAAGLANVFADVPDRVFEVTREELLARNPDVLVLLHSGGDPAAVVDAVTSAPGAGALTAVQEGDVLPLLFNFTEPPTPLALDGLQRIVDRFAQ</sequence>
<evidence type="ECO:0000256" key="1">
    <source>
        <dbReference type="ARBA" id="ARBA00008814"/>
    </source>
</evidence>
<dbReference type="InterPro" id="IPR050902">
    <property type="entry name" value="ABC_Transporter_SBP"/>
</dbReference>
<dbReference type="SUPFAM" id="SSF53807">
    <property type="entry name" value="Helical backbone' metal receptor"/>
    <property type="match status" value="1"/>
</dbReference>
<protein>
    <submittedName>
        <fullName evidence="4">ABC transporter substrate-binding protein</fullName>
    </submittedName>
</protein>
<evidence type="ECO:0000256" key="2">
    <source>
        <dbReference type="SAM" id="SignalP"/>
    </source>
</evidence>
<comment type="similarity">
    <text evidence="1">Belongs to the bacterial solute-binding protein 8 family.</text>
</comment>
<reference evidence="4 5" key="1">
    <citation type="submission" date="2024-07" db="EMBL/GenBank/DDBJ databases">
        <authorList>
            <person name="Thanompreechachai J."/>
            <person name="Duangmal K."/>
        </authorList>
    </citation>
    <scope>NUCLEOTIDE SEQUENCE [LARGE SCALE GENOMIC DNA]</scope>
    <source>
        <strain evidence="4 5">TBRC 1896</strain>
    </source>
</reference>
<evidence type="ECO:0000313" key="4">
    <source>
        <dbReference type="EMBL" id="MEZ0493199.1"/>
    </source>
</evidence>
<proteinExistence type="inferred from homology"/>
<dbReference type="EMBL" id="JBGGTQ010000005">
    <property type="protein sequence ID" value="MEZ0493199.1"/>
    <property type="molecule type" value="Genomic_DNA"/>
</dbReference>
<organism evidence="4 5">
    <name type="scientific">Kineococcus mangrovi</name>
    <dbReference type="NCBI Taxonomy" id="1660183"/>
    <lineage>
        <taxon>Bacteria</taxon>
        <taxon>Bacillati</taxon>
        <taxon>Actinomycetota</taxon>
        <taxon>Actinomycetes</taxon>
        <taxon>Kineosporiales</taxon>
        <taxon>Kineosporiaceae</taxon>
        <taxon>Kineococcus</taxon>
    </lineage>
</organism>
<keyword evidence="5" id="KW-1185">Reference proteome</keyword>
<dbReference type="PANTHER" id="PTHR30535:SF34">
    <property type="entry name" value="MOLYBDATE-BINDING PROTEIN MOLA"/>
    <property type="match status" value="1"/>
</dbReference>
<dbReference type="Gene3D" id="3.40.50.1980">
    <property type="entry name" value="Nitrogenase molybdenum iron protein domain"/>
    <property type="match status" value="2"/>
</dbReference>
<feature type="domain" description="Fe/B12 periplasmic-binding" evidence="3">
    <location>
        <begin position="49"/>
        <end position="317"/>
    </location>
</feature>
<dbReference type="InterPro" id="IPR002491">
    <property type="entry name" value="ABC_transptr_periplasmic_BD"/>
</dbReference>
<name>A0ABV4I3G1_9ACTN</name>
<dbReference type="RefSeq" id="WP_370719428.1">
    <property type="nucleotide sequence ID" value="NZ_JBGGTQ010000005.1"/>
</dbReference>
<keyword evidence="2" id="KW-0732">Signal</keyword>
<evidence type="ECO:0000259" key="3">
    <source>
        <dbReference type="PROSITE" id="PS50983"/>
    </source>
</evidence>
<dbReference type="Pfam" id="PF01497">
    <property type="entry name" value="Peripla_BP_2"/>
    <property type="match status" value="1"/>
</dbReference>